<dbReference type="RefSeq" id="WP_125869824.1">
    <property type="nucleotide sequence ID" value="NZ_FMYP01000033.1"/>
</dbReference>
<evidence type="ECO:0000313" key="3">
    <source>
        <dbReference type="EMBL" id="SDC47729.1"/>
    </source>
</evidence>
<keyword evidence="2" id="KW-1133">Transmembrane helix</keyword>
<gene>
    <name evidence="3" type="ORF">SAMN05216323_103315</name>
</gene>
<protein>
    <recommendedName>
        <fullName evidence="5">TonB family C-terminal domain-containing protein</fullName>
    </recommendedName>
</protein>
<name>A0A1G6LWZ0_9BACT</name>
<proteinExistence type="predicted"/>
<sequence>MNWIDKKMSSLGGAVESNLRNLGLFFRRHKVGIYGTIIVHLLLVILFLSLKLTTISQENKNPILISFEKEQIDPDIVKEEVLREMAELKRQIAAFDKTDLRNASADISDKSKSDNQPLSDDRDTKADKLYDEARALQEKLEAGKANLAKLEEGEDAIQEPKGQESGSKKGKVASPGKVLVNYDLGGRKAFRLPVPAYTCEGGGEVRVIIEVNKQGYVVNARVEGKSSNADECLWTSALRSAKMSRFQVIENPIASQVSGYILYRFVPQ</sequence>
<evidence type="ECO:0008006" key="5">
    <source>
        <dbReference type="Google" id="ProtNLM"/>
    </source>
</evidence>
<feature type="region of interest" description="Disordered" evidence="1">
    <location>
        <begin position="151"/>
        <end position="173"/>
    </location>
</feature>
<keyword evidence="2" id="KW-0812">Transmembrane</keyword>
<reference evidence="3 4" key="1">
    <citation type="submission" date="2016-09" db="EMBL/GenBank/DDBJ databases">
        <authorList>
            <person name="Capua I."/>
            <person name="De Benedictis P."/>
            <person name="Joannis T."/>
            <person name="Lombin L.H."/>
            <person name="Cattoli G."/>
        </authorList>
    </citation>
    <scope>NUCLEOTIDE SEQUENCE [LARGE SCALE GENOMIC DNA]</scope>
    <source>
        <strain evidence="3 4">A7P-90m</strain>
    </source>
</reference>
<dbReference type="EMBL" id="FMYP01000033">
    <property type="protein sequence ID" value="SDC47729.1"/>
    <property type="molecule type" value="Genomic_DNA"/>
</dbReference>
<feature type="compositionally biased region" description="Basic and acidic residues" evidence="1">
    <location>
        <begin position="107"/>
        <end position="125"/>
    </location>
</feature>
<keyword evidence="2" id="KW-0472">Membrane</keyword>
<feature type="region of interest" description="Disordered" evidence="1">
    <location>
        <begin position="104"/>
        <end position="125"/>
    </location>
</feature>
<feature type="transmembrane region" description="Helical" evidence="2">
    <location>
        <begin position="31"/>
        <end position="50"/>
    </location>
</feature>
<accession>A0A1G6LWZ0</accession>
<dbReference type="SUPFAM" id="SSF74653">
    <property type="entry name" value="TolA/TonB C-terminal domain"/>
    <property type="match status" value="1"/>
</dbReference>
<dbReference type="STRING" id="1640674.SAMN05216323_103315"/>
<evidence type="ECO:0000313" key="4">
    <source>
        <dbReference type="Proteomes" id="UP000199452"/>
    </source>
</evidence>
<dbReference type="OrthoDB" id="9786892at2"/>
<keyword evidence="4" id="KW-1185">Reference proteome</keyword>
<dbReference type="Proteomes" id="UP000199452">
    <property type="component" value="Unassembled WGS sequence"/>
</dbReference>
<evidence type="ECO:0000256" key="1">
    <source>
        <dbReference type="SAM" id="MobiDB-lite"/>
    </source>
</evidence>
<organism evidence="3 4">
    <name type="scientific">Williamwhitmania taraxaci</name>
    <dbReference type="NCBI Taxonomy" id="1640674"/>
    <lineage>
        <taxon>Bacteria</taxon>
        <taxon>Pseudomonadati</taxon>
        <taxon>Bacteroidota</taxon>
        <taxon>Bacteroidia</taxon>
        <taxon>Bacteroidales</taxon>
        <taxon>Williamwhitmaniaceae</taxon>
        <taxon>Williamwhitmania</taxon>
    </lineage>
</organism>
<evidence type="ECO:0000256" key="2">
    <source>
        <dbReference type="SAM" id="Phobius"/>
    </source>
</evidence>
<dbReference type="AlphaFoldDB" id="A0A1G6LWZ0"/>